<dbReference type="PANTHER" id="PTHR30069">
    <property type="entry name" value="TONB-DEPENDENT OUTER MEMBRANE RECEPTOR"/>
    <property type="match status" value="1"/>
</dbReference>
<evidence type="ECO:0000256" key="3">
    <source>
        <dbReference type="ARBA" id="ARBA00022452"/>
    </source>
</evidence>
<evidence type="ECO:0000313" key="11">
    <source>
        <dbReference type="Proteomes" id="UP000192746"/>
    </source>
</evidence>
<dbReference type="PROSITE" id="PS52016">
    <property type="entry name" value="TONB_DEPENDENT_REC_3"/>
    <property type="match status" value="1"/>
</dbReference>
<sequence length="871" mass="98695">MKYFLITFLLLYGFGLHSQNLAIKIEKGNTITALKDQIEKQSDYKLAYAEEMSSQLTFNDEFNYESISLPELIKQLNQKLPHDFKVLGNNITVKPGKPEQQNFQANYILSGTIYDEKNEPLLGASITIRKLQKGTTTDKNGKFSIQLPKGKHEVNISFLGYNTITETVSLNRDITWTLEMEPGGETLEEVVIEQNSKATNIKKPQMSMNSLSMNEIKQIPVALGEPDPLKSLLTLPGVTNAGEGSSGFNVRGGAADQNLILLDNVPIYSDSHLFGFFSVFNADAVNSLDLYKGGIPSKYGGRVSSVLDITQNNGDYKDFKFEGGIGLISSKLKVEGPLKEDKASFMLAGRTSYAHLFLQLADNENSAQFYDLNAKLNYKLNENNSLHFSGYFGNDVFDISDSFSSTYGNTMGKLNWKHRFGKNINTDLSIFYSDYQFDLSLNTLSFSWESGIESYGLKYAWQHYISDDIQLNYGVDATYYDFNPGILIPNSSESTVNYRELDRKYALEPSAYLDVNQKIGDQLEVRYGLRYSAFYRYGQQNVNIYENSPVEYNADYNIYQEATPVGTEFYDSGEVISSFDNFEPRAALSFILNDETSLKASYNRMAQYLHIVSNSQSPTPVNIWTPSAPFIEPQILDQYALGYFRNFDNNTYSLETEVFYKDIDNRIDYVDGADLIANNDIEQVLLNGEARAYGLEVLFRKNRGDLTGWISYTLSRAEQRTAGRTPQEPGIANGEWYLSPYDKLHNLSITGNYEYNKKWSFSANFALQSGQPVTYPNGYYEIGGIPVPNYSLRNENRLPLYHHLDLAATLTPKPNKNKGWQSYWVFSIYNAYNRRNAASIRFTTNDDTGINEARRLSIFGILPSVSYNFKF</sequence>
<dbReference type="Pfam" id="PF13715">
    <property type="entry name" value="CarbopepD_reg_2"/>
    <property type="match status" value="1"/>
</dbReference>
<dbReference type="InterPro" id="IPR039426">
    <property type="entry name" value="TonB-dep_rcpt-like"/>
</dbReference>
<name>A0A1Y1T6Z1_9FLAO</name>
<keyword evidence="5" id="KW-0732">Signal</keyword>
<dbReference type="Gene3D" id="2.60.40.1120">
    <property type="entry name" value="Carboxypeptidase-like, regulatory domain"/>
    <property type="match status" value="1"/>
</dbReference>
<dbReference type="PANTHER" id="PTHR30069:SF29">
    <property type="entry name" value="HEMOGLOBIN AND HEMOGLOBIN-HAPTOGLOBIN-BINDING PROTEIN 1-RELATED"/>
    <property type="match status" value="1"/>
</dbReference>
<evidence type="ECO:0000256" key="2">
    <source>
        <dbReference type="ARBA" id="ARBA00022448"/>
    </source>
</evidence>
<evidence type="ECO:0000256" key="6">
    <source>
        <dbReference type="ARBA" id="ARBA00023136"/>
    </source>
</evidence>
<comment type="caution">
    <text evidence="10">The sequence shown here is derived from an EMBL/GenBank/DDBJ whole genome shotgun (WGS) entry which is preliminary data.</text>
</comment>
<dbReference type="InterPro" id="IPR008969">
    <property type="entry name" value="CarboxyPept-like_regulatory"/>
</dbReference>
<dbReference type="GO" id="GO:0044718">
    <property type="term" value="P:siderophore transmembrane transport"/>
    <property type="evidence" value="ECO:0007669"/>
    <property type="project" value="TreeGrafter"/>
</dbReference>
<keyword evidence="6 8" id="KW-0472">Membrane</keyword>
<keyword evidence="10" id="KW-0675">Receptor</keyword>
<keyword evidence="3 8" id="KW-1134">Transmembrane beta strand</keyword>
<dbReference type="Gene3D" id="2.40.170.20">
    <property type="entry name" value="TonB-dependent receptor, beta-barrel domain"/>
    <property type="match status" value="1"/>
</dbReference>
<dbReference type="GO" id="GO:0009279">
    <property type="term" value="C:cell outer membrane"/>
    <property type="evidence" value="ECO:0007669"/>
    <property type="project" value="UniProtKB-SubCell"/>
</dbReference>
<protein>
    <submittedName>
        <fullName evidence="10">TonB-dependent receptor, plug</fullName>
    </submittedName>
</protein>
<dbReference type="InterPro" id="IPR012910">
    <property type="entry name" value="Plug_dom"/>
</dbReference>
<keyword evidence="11" id="KW-1185">Reference proteome</keyword>
<reference evidence="10 11" key="1">
    <citation type="submission" date="2013-04" db="EMBL/GenBank/DDBJ databases">
        <title>Zunongwangia sp. 22II14-10F7 Genome Sequencing.</title>
        <authorList>
            <person name="Lai Q."/>
            <person name="Shao Z."/>
        </authorList>
    </citation>
    <scope>NUCLEOTIDE SEQUENCE [LARGE SCALE GENOMIC DNA]</scope>
    <source>
        <strain evidence="10 11">22II14-10F7</strain>
    </source>
</reference>
<evidence type="ECO:0000313" key="10">
    <source>
        <dbReference type="EMBL" id="ORL46808.1"/>
    </source>
</evidence>
<dbReference type="SUPFAM" id="SSF56935">
    <property type="entry name" value="Porins"/>
    <property type="match status" value="1"/>
</dbReference>
<dbReference type="AlphaFoldDB" id="A0A1Y1T6Z1"/>
<dbReference type="EMBL" id="ARYN01000003">
    <property type="protein sequence ID" value="ORL46808.1"/>
    <property type="molecule type" value="Genomic_DNA"/>
</dbReference>
<dbReference type="SUPFAM" id="SSF49464">
    <property type="entry name" value="Carboxypeptidase regulatory domain-like"/>
    <property type="match status" value="1"/>
</dbReference>
<evidence type="ECO:0000256" key="1">
    <source>
        <dbReference type="ARBA" id="ARBA00004571"/>
    </source>
</evidence>
<dbReference type="Proteomes" id="UP000192746">
    <property type="component" value="Unassembled WGS sequence"/>
</dbReference>
<proteinExistence type="inferred from homology"/>
<comment type="similarity">
    <text evidence="8">Belongs to the TonB-dependent receptor family.</text>
</comment>
<comment type="subcellular location">
    <subcellularLocation>
        <location evidence="1 8">Cell outer membrane</location>
        <topology evidence="1 8">Multi-pass membrane protein</topology>
    </subcellularLocation>
</comment>
<dbReference type="InterPro" id="IPR037066">
    <property type="entry name" value="Plug_dom_sf"/>
</dbReference>
<evidence type="ECO:0000259" key="9">
    <source>
        <dbReference type="Pfam" id="PF07715"/>
    </source>
</evidence>
<dbReference type="InterPro" id="IPR036942">
    <property type="entry name" value="Beta-barrel_TonB_sf"/>
</dbReference>
<evidence type="ECO:0000256" key="8">
    <source>
        <dbReference type="PROSITE-ProRule" id="PRU01360"/>
    </source>
</evidence>
<dbReference type="OrthoDB" id="9803050at2"/>
<keyword evidence="7 8" id="KW-0998">Cell outer membrane</keyword>
<dbReference type="RefSeq" id="WP_084840534.1">
    <property type="nucleotide sequence ID" value="NZ_ARYN01000003.1"/>
</dbReference>
<dbReference type="Gene3D" id="2.170.130.10">
    <property type="entry name" value="TonB-dependent receptor, plug domain"/>
    <property type="match status" value="1"/>
</dbReference>
<keyword evidence="4 8" id="KW-0812">Transmembrane</keyword>
<evidence type="ECO:0000256" key="5">
    <source>
        <dbReference type="ARBA" id="ARBA00022729"/>
    </source>
</evidence>
<feature type="domain" description="TonB-dependent receptor plug" evidence="9">
    <location>
        <begin position="226"/>
        <end position="302"/>
    </location>
</feature>
<dbReference type="Pfam" id="PF07715">
    <property type="entry name" value="Plug"/>
    <property type="match status" value="1"/>
</dbReference>
<dbReference type="GO" id="GO:0015344">
    <property type="term" value="F:siderophore uptake transmembrane transporter activity"/>
    <property type="evidence" value="ECO:0007669"/>
    <property type="project" value="TreeGrafter"/>
</dbReference>
<keyword evidence="2 8" id="KW-0813">Transport</keyword>
<evidence type="ECO:0000256" key="7">
    <source>
        <dbReference type="ARBA" id="ARBA00023237"/>
    </source>
</evidence>
<dbReference type="STRING" id="1185767.IIF7_04791"/>
<gene>
    <name evidence="10" type="ORF">IIF7_04791</name>
</gene>
<organism evidence="10 11">
    <name type="scientific">Zunongwangia atlantica 22II14-10F7</name>
    <dbReference type="NCBI Taxonomy" id="1185767"/>
    <lineage>
        <taxon>Bacteria</taxon>
        <taxon>Pseudomonadati</taxon>
        <taxon>Bacteroidota</taxon>
        <taxon>Flavobacteriia</taxon>
        <taxon>Flavobacteriales</taxon>
        <taxon>Flavobacteriaceae</taxon>
        <taxon>Zunongwangia</taxon>
    </lineage>
</organism>
<accession>A0A1Y1T6Z1</accession>
<evidence type="ECO:0000256" key="4">
    <source>
        <dbReference type="ARBA" id="ARBA00022692"/>
    </source>
</evidence>